<dbReference type="OrthoDB" id="4568464at2"/>
<name>A0A3A4K1J6_9NOCA</name>
<dbReference type="RefSeq" id="WP_120043513.1">
    <property type="nucleotide sequence ID" value="NZ_QZFU01000033.1"/>
</dbReference>
<keyword evidence="2" id="KW-1185">Reference proteome</keyword>
<accession>A0A3A4K1J6</accession>
<sequence>MRTILLADPCVVTGYADALTPVYYGTAKPIGIAPGTNMAIRYHAGRATASLSGWSFGAPAGALTCRILHGDILVIGSHRFRVHCPDEWPARPPELHRITA</sequence>
<organism evidence="1 2">
    <name type="scientific">Nocardia panacis</name>
    <dbReference type="NCBI Taxonomy" id="2340916"/>
    <lineage>
        <taxon>Bacteria</taxon>
        <taxon>Bacillati</taxon>
        <taxon>Actinomycetota</taxon>
        <taxon>Actinomycetes</taxon>
        <taxon>Mycobacteriales</taxon>
        <taxon>Nocardiaceae</taxon>
        <taxon>Nocardia</taxon>
    </lineage>
</organism>
<dbReference type="Proteomes" id="UP000266677">
    <property type="component" value="Unassembled WGS sequence"/>
</dbReference>
<gene>
    <name evidence="1" type="ORF">D5S18_24840</name>
</gene>
<reference evidence="1 2" key="1">
    <citation type="submission" date="2018-09" db="EMBL/GenBank/DDBJ databases">
        <title>YIM PH21274 draft genome.</title>
        <authorList>
            <person name="Miao C."/>
        </authorList>
    </citation>
    <scope>NUCLEOTIDE SEQUENCE [LARGE SCALE GENOMIC DNA]</scope>
    <source>
        <strain evidence="1 2">YIM PH 21724</strain>
    </source>
</reference>
<dbReference type="EMBL" id="QZFU01000033">
    <property type="protein sequence ID" value="RJO71402.1"/>
    <property type="molecule type" value="Genomic_DNA"/>
</dbReference>
<proteinExistence type="predicted"/>
<evidence type="ECO:0000313" key="2">
    <source>
        <dbReference type="Proteomes" id="UP000266677"/>
    </source>
</evidence>
<protein>
    <submittedName>
        <fullName evidence="1">Uncharacterized protein</fullName>
    </submittedName>
</protein>
<dbReference type="AlphaFoldDB" id="A0A3A4K1J6"/>
<evidence type="ECO:0000313" key="1">
    <source>
        <dbReference type="EMBL" id="RJO71402.1"/>
    </source>
</evidence>
<comment type="caution">
    <text evidence="1">The sequence shown here is derived from an EMBL/GenBank/DDBJ whole genome shotgun (WGS) entry which is preliminary data.</text>
</comment>